<evidence type="ECO:0000259" key="9">
    <source>
        <dbReference type="PROSITE" id="PS52029"/>
    </source>
</evidence>
<accession>A0ABQ4RY91</accession>
<dbReference type="CDD" id="cd16913">
    <property type="entry name" value="YkuD_like"/>
    <property type="match status" value="1"/>
</dbReference>
<comment type="pathway">
    <text evidence="1 7">Cell wall biogenesis; peptidoglycan biosynthesis.</text>
</comment>
<evidence type="ECO:0000313" key="10">
    <source>
        <dbReference type="EMBL" id="GJD94485.1"/>
    </source>
</evidence>
<comment type="caution">
    <text evidence="10">The sequence shown here is derived from an EMBL/GenBank/DDBJ whole genome shotgun (WGS) entry which is preliminary data.</text>
</comment>
<dbReference type="Pfam" id="PF03734">
    <property type="entry name" value="YkuD"/>
    <property type="match status" value="1"/>
</dbReference>
<name>A0ABQ4RY91_9HYPH</name>
<evidence type="ECO:0000256" key="8">
    <source>
        <dbReference type="SAM" id="SignalP"/>
    </source>
</evidence>
<dbReference type="RefSeq" id="WP_238243658.1">
    <property type="nucleotide sequence ID" value="NZ_BPQP01000023.1"/>
</dbReference>
<evidence type="ECO:0000256" key="2">
    <source>
        <dbReference type="ARBA" id="ARBA00005992"/>
    </source>
</evidence>
<dbReference type="PANTHER" id="PTHR36699">
    <property type="entry name" value="LD-TRANSPEPTIDASE"/>
    <property type="match status" value="1"/>
</dbReference>
<evidence type="ECO:0000256" key="3">
    <source>
        <dbReference type="ARBA" id="ARBA00022679"/>
    </source>
</evidence>
<feature type="chain" id="PRO_5047439306" description="L,D-TPase catalytic domain-containing protein" evidence="8">
    <location>
        <begin position="17"/>
        <end position="381"/>
    </location>
</feature>
<feature type="domain" description="L,D-TPase catalytic" evidence="9">
    <location>
        <begin position="52"/>
        <end position="180"/>
    </location>
</feature>
<dbReference type="SUPFAM" id="SSF141523">
    <property type="entry name" value="L,D-transpeptidase catalytic domain-like"/>
    <property type="match status" value="1"/>
</dbReference>
<dbReference type="PANTHER" id="PTHR36699:SF1">
    <property type="entry name" value="L,D-TRANSPEPTIDASE YAFK-RELATED"/>
    <property type="match status" value="1"/>
</dbReference>
<reference evidence="10" key="1">
    <citation type="journal article" date="2021" name="Front. Microbiol.">
        <title>Comprehensive Comparative Genomics and Phenotyping of Methylobacterium Species.</title>
        <authorList>
            <person name="Alessa O."/>
            <person name="Ogura Y."/>
            <person name="Fujitani Y."/>
            <person name="Takami H."/>
            <person name="Hayashi T."/>
            <person name="Sahin N."/>
            <person name="Tani A."/>
        </authorList>
    </citation>
    <scope>NUCLEOTIDE SEQUENCE</scope>
    <source>
        <strain evidence="10">DSM 19015</strain>
    </source>
</reference>
<evidence type="ECO:0000313" key="11">
    <source>
        <dbReference type="Proteomes" id="UP001055125"/>
    </source>
</evidence>
<dbReference type="InterPro" id="IPR038063">
    <property type="entry name" value="Transpep_catalytic_dom"/>
</dbReference>
<dbReference type="PROSITE" id="PS52029">
    <property type="entry name" value="LD_TPASE"/>
    <property type="match status" value="1"/>
</dbReference>
<gene>
    <name evidence="10" type="ORF">OCOJLMKI_1687</name>
</gene>
<evidence type="ECO:0000256" key="1">
    <source>
        <dbReference type="ARBA" id="ARBA00004752"/>
    </source>
</evidence>
<keyword evidence="11" id="KW-1185">Reference proteome</keyword>
<feature type="signal peptide" evidence="8">
    <location>
        <begin position="1"/>
        <end position="16"/>
    </location>
</feature>
<evidence type="ECO:0000256" key="4">
    <source>
        <dbReference type="ARBA" id="ARBA00022960"/>
    </source>
</evidence>
<dbReference type="EMBL" id="BPQP01000023">
    <property type="protein sequence ID" value="GJD94485.1"/>
    <property type="molecule type" value="Genomic_DNA"/>
</dbReference>
<dbReference type="Proteomes" id="UP001055125">
    <property type="component" value="Unassembled WGS sequence"/>
</dbReference>
<feature type="active site" description="Proton donor/acceptor" evidence="7">
    <location>
        <position position="144"/>
    </location>
</feature>
<evidence type="ECO:0000256" key="5">
    <source>
        <dbReference type="ARBA" id="ARBA00022984"/>
    </source>
</evidence>
<feature type="active site" description="Nucleophile" evidence="7">
    <location>
        <position position="152"/>
    </location>
</feature>
<comment type="similarity">
    <text evidence="2">Belongs to the YkuD family.</text>
</comment>
<keyword evidence="5 7" id="KW-0573">Peptidoglycan synthesis</keyword>
<evidence type="ECO:0000256" key="6">
    <source>
        <dbReference type="ARBA" id="ARBA00023316"/>
    </source>
</evidence>
<organism evidence="10 11">
    <name type="scientific">Methylobacterium iners</name>
    <dbReference type="NCBI Taxonomy" id="418707"/>
    <lineage>
        <taxon>Bacteria</taxon>
        <taxon>Pseudomonadati</taxon>
        <taxon>Pseudomonadota</taxon>
        <taxon>Alphaproteobacteria</taxon>
        <taxon>Hyphomicrobiales</taxon>
        <taxon>Methylobacteriaceae</taxon>
        <taxon>Methylobacterium</taxon>
    </lineage>
</organism>
<sequence>MLRRLALFLALGLALASCQDGPYATSTKHLAPIPTAALALMAAKGVSATDPILMRAYKKESEIELWKRGPDGRYALLKTYPMCRWSGQLGPKTREGDRQAPEGFYAVSPAAMNPNSSLFLSFDLGYPNAFDKSLGRTGSHLMVHGSCSSRGCFAMTDEAISEIYAVAREAFAGGQRAFQFQSYPFRMTAENLARHRHDPHMAFWRNLKEGSDQFEVTGSEPVVGVSAGRYAFTPSSDRDATADVARKQAEDERAVAALVAKGVPAIRLVYEDGSQHQAFRDVLMAGSASAAGTFTALDARATSASALGDVSRPEALATGPREIAMVVPTRETLAVTGGASAKPSAAKPTAAKPAMIAANTRKDIATPARRKVLAAADESRE</sequence>
<keyword evidence="8" id="KW-0732">Signal</keyword>
<proteinExistence type="inferred from homology"/>
<keyword evidence="6 7" id="KW-0961">Cell wall biogenesis/degradation</keyword>
<reference evidence="10" key="2">
    <citation type="submission" date="2021-08" db="EMBL/GenBank/DDBJ databases">
        <authorList>
            <person name="Tani A."/>
            <person name="Ola A."/>
            <person name="Ogura Y."/>
            <person name="Katsura K."/>
            <person name="Hayashi T."/>
        </authorList>
    </citation>
    <scope>NUCLEOTIDE SEQUENCE</scope>
    <source>
        <strain evidence="10">DSM 19015</strain>
    </source>
</reference>
<evidence type="ECO:0000256" key="7">
    <source>
        <dbReference type="PROSITE-ProRule" id="PRU01373"/>
    </source>
</evidence>
<keyword evidence="4 7" id="KW-0133">Cell shape</keyword>
<dbReference type="InterPro" id="IPR005490">
    <property type="entry name" value="LD_TPept_cat_dom"/>
</dbReference>
<dbReference type="PROSITE" id="PS51257">
    <property type="entry name" value="PROKAR_LIPOPROTEIN"/>
    <property type="match status" value="1"/>
</dbReference>
<protein>
    <recommendedName>
        <fullName evidence="9">L,D-TPase catalytic domain-containing protein</fullName>
    </recommendedName>
</protein>
<keyword evidence="3" id="KW-0808">Transferase</keyword>